<sequence>MGQLEVEIHEANTVHVYPTCVSWIQIFNAGLVNTLPSKEEMHCRTWLRIYNSRVDTVAHGVKDLTIVDAQVNTINLVDQRDFMAINSTIKSIEALDWEGYRGTILNTSIQRVSHVVAKDSWHMVESHLGYVTTDGMRFDAREMSVINSTISHMAPYAFTIVSGAVSLINVTIDFLETIAIVMTSPSGFLALTNVTIVTAMTPCIVLPDKERISISNVTIGGVPLNITSPYLKYRDEEIISKDSNIKVASERKGCSTNDTTMTCDFANVNETIEVQGENIQGYSVVDIRNARRLQVMSTSCGVKLHLNRVTATLPHVTPVTSESHCSLALRVWQSQLDVVSVKHIKTMNVSHSSINRLHGGQLENLVLINTTVEKLDGLTLTGLGGFWLNTEVGSMFNLTIRAAFVANDLHIRNKVEEGWLTVDHVNKTSMITLIRVSRLERKSVVVRKGSTLVITDILCTSAAKEAIYVEVGGMLKIVRPGFLLPSFGVISVATRDQVMARHSEGVLIHVRRPTPTVDDLSNLTVTTMHRSPYCRSLPLFLQICDFSQAPEGVVSVDLADGQLSHRAIIREAESVLLYPSCIEKLILMEVTNATTVENGRDCQTWLEATGVHFTNITYGVNDVTLISCTIDLLAPDRILRDVDVESSKVAKVSGVHWAGYTGVFNNSYFGQVEGLQADSRMIMSNSSVDTFLEGGLTIMAEGIISNTTIKEVKAGGINVKGLSHMQDVTIGTLAKGAIVVTEGLLMLSNVKIEAADEASIVADINGGVSFQNVTVSGKQVHWRGYLAEPRTPLNHSLIFLNKPYSESSENVTPQPTTAPEKSTTVMSKPNKTSPKASSMVQTQTTISAEGVISSISPDMSVASTTSSWKWAGAVFWRVKDDHHELLQEEQPTEDLPTVRREEEYQPVPGSDIL</sequence>
<evidence type="ECO:0000313" key="3">
    <source>
        <dbReference type="Proteomes" id="UP000747542"/>
    </source>
</evidence>
<accession>A0A8J5MJC7</accession>
<comment type="caution">
    <text evidence="2">The sequence shown here is derived from an EMBL/GenBank/DDBJ whole genome shotgun (WGS) entry which is preliminary data.</text>
</comment>
<feature type="region of interest" description="Disordered" evidence="1">
    <location>
        <begin position="805"/>
        <end position="840"/>
    </location>
</feature>
<gene>
    <name evidence="2" type="ORF">Hamer_G010676</name>
</gene>
<dbReference type="EMBL" id="JAHLQT010047199">
    <property type="protein sequence ID" value="KAG7153365.1"/>
    <property type="molecule type" value="Genomic_DNA"/>
</dbReference>
<evidence type="ECO:0000313" key="2">
    <source>
        <dbReference type="EMBL" id="KAG7153365.1"/>
    </source>
</evidence>
<keyword evidence="3" id="KW-1185">Reference proteome</keyword>
<reference evidence="2" key="1">
    <citation type="journal article" date="2021" name="Sci. Adv.">
        <title>The American lobster genome reveals insights on longevity, neural, and immune adaptations.</title>
        <authorList>
            <person name="Polinski J.M."/>
            <person name="Zimin A.V."/>
            <person name="Clark K.F."/>
            <person name="Kohn A.B."/>
            <person name="Sadowski N."/>
            <person name="Timp W."/>
            <person name="Ptitsyn A."/>
            <person name="Khanna P."/>
            <person name="Romanova D.Y."/>
            <person name="Williams P."/>
            <person name="Greenwood S.J."/>
            <person name="Moroz L.L."/>
            <person name="Walt D.R."/>
            <person name="Bodnar A.G."/>
        </authorList>
    </citation>
    <scope>NUCLEOTIDE SEQUENCE</scope>
    <source>
        <strain evidence="2">GMGI-L3</strain>
    </source>
</reference>
<protein>
    <submittedName>
        <fullName evidence="2">Uncharacterized protein</fullName>
    </submittedName>
</protein>
<organism evidence="2 3">
    <name type="scientific">Homarus americanus</name>
    <name type="common">American lobster</name>
    <dbReference type="NCBI Taxonomy" id="6706"/>
    <lineage>
        <taxon>Eukaryota</taxon>
        <taxon>Metazoa</taxon>
        <taxon>Ecdysozoa</taxon>
        <taxon>Arthropoda</taxon>
        <taxon>Crustacea</taxon>
        <taxon>Multicrustacea</taxon>
        <taxon>Malacostraca</taxon>
        <taxon>Eumalacostraca</taxon>
        <taxon>Eucarida</taxon>
        <taxon>Decapoda</taxon>
        <taxon>Pleocyemata</taxon>
        <taxon>Astacidea</taxon>
        <taxon>Nephropoidea</taxon>
        <taxon>Nephropidae</taxon>
        <taxon>Homarus</taxon>
    </lineage>
</organism>
<name>A0A8J5MJC7_HOMAM</name>
<proteinExistence type="predicted"/>
<feature type="region of interest" description="Disordered" evidence="1">
    <location>
        <begin position="885"/>
        <end position="913"/>
    </location>
</feature>
<evidence type="ECO:0000256" key="1">
    <source>
        <dbReference type="SAM" id="MobiDB-lite"/>
    </source>
</evidence>
<dbReference type="Proteomes" id="UP000747542">
    <property type="component" value="Unassembled WGS sequence"/>
</dbReference>
<dbReference type="AlphaFoldDB" id="A0A8J5MJC7"/>